<feature type="region of interest" description="Disordered" evidence="1">
    <location>
        <begin position="48"/>
        <end position="90"/>
    </location>
</feature>
<feature type="compositionally biased region" description="Low complexity" evidence="1">
    <location>
        <begin position="64"/>
        <end position="90"/>
    </location>
</feature>
<gene>
    <name evidence="3" type="ORF">SERN_2240</name>
</gene>
<organism evidence="3 4">
    <name type="scientific">Serinibacter arcticus</name>
    <dbReference type="NCBI Taxonomy" id="1655435"/>
    <lineage>
        <taxon>Bacteria</taxon>
        <taxon>Bacillati</taxon>
        <taxon>Actinomycetota</taxon>
        <taxon>Actinomycetes</taxon>
        <taxon>Micrococcales</taxon>
        <taxon>Beutenbergiaceae</taxon>
        <taxon>Serinibacter</taxon>
    </lineage>
</organism>
<accession>A0A4Z1E4H7</accession>
<evidence type="ECO:0000313" key="4">
    <source>
        <dbReference type="Proteomes" id="UP000297318"/>
    </source>
</evidence>
<dbReference type="Proteomes" id="UP000297318">
    <property type="component" value="Unassembled WGS sequence"/>
</dbReference>
<sequence length="319" mass="33195">MRPRRRRRVRRGIAVGGLVVATALGGGTAWALDRFVIEHVEIADVSAHEEEQATAADSSDASVETTSDTTNEATTDTTSGAGPQVTVTSGTVGTGDDAATYYVADVVLSDITQLRAAFADDAFGENIIELPSVIADQVGASLAINGDYYGFRDTGIVIRNGVAYRDDGAREGLAINADGTLELYDETTTTADDLVADGVWQTLSFGPGLVDDGEVVTGIDDVEIDTNVGNHSIQGDQPRTAIGMVSANHLLLVVVDGRSDESAGVTMTELAELMQDLGATEAYNLDGGGSSTMISDGTLVNDPLGRGTERGTSDILYIG</sequence>
<dbReference type="Pfam" id="PF09992">
    <property type="entry name" value="NAGPA"/>
    <property type="match status" value="1"/>
</dbReference>
<dbReference type="PANTHER" id="PTHR40446:SF2">
    <property type="entry name" value="N-ACETYLGLUCOSAMINE-1-PHOSPHODIESTER ALPHA-N-ACETYLGLUCOSAMINIDASE"/>
    <property type="match status" value="1"/>
</dbReference>
<feature type="domain" description="Phosphodiester glycosidase" evidence="2">
    <location>
        <begin position="139"/>
        <end position="318"/>
    </location>
</feature>
<evidence type="ECO:0000256" key="1">
    <source>
        <dbReference type="SAM" id="MobiDB-lite"/>
    </source>
</evidence>
<evidence type="ECO:0000313" key="3">
    <source>
        <dbReference type="EMBL" id="TGO04647.1"/>
    </source>
</evidence>
<reference evidence="3 4" key="1">
    <citation type="submission" date="2018-11" db="EMBL/GenBank/DDBJ databases">
        <title>Complete genome sequencing of the Actinobacteria Serinibacter sp. K3-2.</title>
        <authorList>
            <person name="Rakitin A.L."/>
            <person name="Beletsky A.V."/>
            <person name="Mardanov A.V."/>
            <person name="Ravin N.V."/>
            <person name="Gromova A.S."/>
            <person name="Filippova S.N."/>
            <person name="Gal'Chenko V.F."/>
        </authorList>
    </citation>
    <scope>NUCLEOTIDE SEQUENCE [LARGE SCALE GENOMIC DNA]</scope>
    <source>
        <strain evidence="3 4">K3-2</strain>
    </source>
</reference>
<keyword evidence="4" id="KW-1185">Reference proteome</keyword>
<dbReference type="InterPro" id="IPR018711">
    <property type="entry name" value="NAGPA"/>
</dbReference>
<dbReference type="EMBL" id="RHPJ01000003">
    <property type="protein sequence ID" value="TGO04647.1"/>
    <property type="molecule type" value="Genomic_DNA"/>
</dbReference>
<comment type="caution">
    <text evidence="3">The sequence shown here is derived from an EMBL/GenBank/DDBJ whole genome shotgun (WGS) entry which is preliminary data.</text>
</comment>
<protein>
    <recommendedName>
        <fullName evidence="2">Phosphodiester glycosidase domain-containing protein</fullName>
    </recommendedName>
</protein>
<dbReference type="PANTHER" id="PTHR40446">
    <property type="entry name" value="N-ACETYLGLUCOSAMINE-1-PHOSPHODIESTER ALPHA-N-ACETYLGLUCOSAMINIDASE"/>
    <property type="match status" value="1"/>
</dbReference>
<dbReference type="AlphaFoldDB" id="A0A4Z1E4H7"/>
<evidence type="ECO:0000259" key="2">
    <source>
        <dbReference type="Pfam" id="PF09992"/>
    </source>
</evidence>
<name>A0A4Z1E4H7_9MICO</name>
<proteinExistence type="predicted"/>